<keyword evidence="11 31" id="KW-0812">Transmembrane</keyword>
<feature type="binding site" evidence="28">
    <location>
        <position position="1480"/>
    </location>
    <ligand>
        <name>ATP</name>
        <dbReference type="ChEBI" id="CHEBI:30616"/>
    </ligand>
</feature>
<dbReference type="Pfam" id="PF00271">
    <property type="entry name" value="Helicase_C"/>
    <property type="match status" value="1"/>
</dbReference>
<evidence type="ECO:0000256" key="24">
    <source>
        <dbReference type="ARBA" id="ARBA00034036"/>
    </source>
</evidence>
<dbReference type="FunFam" id="3.40.50.300:FF:000269">
    <property type="entry name" value="ATP-dependent RNA helicase SUPV3L1, mitochondrial"/>
    <property type="match status" value="1"/>
</dbReference>
<comment type="similarity">
    <text evidence="7">Belongs to the cation transport ATPase (P-type) (TC 3.A.3) family. Type IV subfamily.</text>
</comment>
<dbReference type="InterPro" id="IPR032630">
    <property type="entry name" value="P_typ_ATPase_c"/>
</dbReference>
<keyword evidence="16 28" id="KW-0067">ATP-binding</keyword>
<dbReference type="GO" id="GO:0016887">
    <property type="term" value="F:ATP hydrolysis activity"/>
    <property type="evidence" value="ECO:0007669"/>
    <property type="project" value="InterPro"/>
</dbReference>
<feature type="binding site" evidence="28">
    <location>
        <position position="1300"/>
    </location>
    <ligand>
        <name>ATP</name>
        <dbReference type="ChEBI" id="CHEBI:30616"/>
    </ligand>
</feature>
<evidence type="ECO:0000256" key="4">
    <source>
        <dbReference type="ARBA" id="ARBA00004173"/>
    </source>
</evidence>
<evidence type="ECO:0000313" key="33">
    <source>
        <dbReference type="EMBL" id="CAF0862175.1"/>
    </source>
</evidence>
<dbReference type="Pfam" id="PF18114">
    <property type="entry name" value="Suv3_N"/>
    <property type="match status" value="1"/>
</dbReference>
<gene>
    <name evidence="34" type="ORF">JXQ802_LOCUS29838</name>
    <name evidence="33" type="ORF">PYM288_LOCUS7614</name>
</gene>
<feature type="binding site" evidence="28">
    <location>
        <position position="1561"/>
    </location>
    <ligand>
        <name>ATP</name>
        <dbReference type="ChEBI" id="CHEBI:30616"/>
    </ligand>
</feature>
<dbReference type="Proteomes" id="UP000663854">
    <property type="component" value="Unassembled WGS sequence"/>
</dbReference>
<feature type="binding site" evidence="28">
    <location>
        <position position="1656"/>
    </location>
    <ligand>
        <name>ATP</name>
        <dbReference type="ChEBI" id="CHEBI:30616"/>
    </ligand>
</feature>
<feature type="binding site" evidence="29">
    <location>
        <position position="1299"/>
    </location>
    <ligand>
        <name>Mg(2+)</name>
        <dbReference type="ChEBI" id="CHEBI:18420"/>
    </ligand>
</feature>
<dbReference type="SUPFAM" id="SSF81665">
    <property type="entry name" value="Calcium ATPase, transmembrane domain M"/>
    <property type="match status" value="1"/>
</dbReference>
<accession>A0A813WJ48</accession>
<dbReference type="InterPro" id="IPR023298">
    <property type="entry name" value="ATPase_P-typ_TM_dom_sf"/>
</dbReference>
<evidence type="ECO:0000256" key="29">
    <source>
        <dbReference type="PIRSR" id="PIRSR606539-3"/>
    </source>
</evidence>
<evidence type="ECO:0000256" key="21">
    <source>
        <dbReference type="ARBA" id="ARBA00023034"/>
    </source>
</evidence>
<evidence type="ECO:0000313" key="34">
    <source>
        <dbReference type="EMBL" id="CAF1307599.1"/>
    </source>
</evidence>
<comment type="subcellular location">
    <subcellularLocation>
        <location evidence="5">Cell membrane</location>
    </subcellularLocation>
    <subcellularLocation>
        <location evidence="6">Golgi apparatus</location>
    </subcellularLocation>
    <subcellularLocation>
        <location evidence="3">Membrane</location>
        <topology evidence="3">Multi-pass membrane protein</topology>
    </subcellularLocation>
    <subcellularLocation>
        <location evidence="4">Mitochondrion</location>
    </subcellularLocation>
</comment>
<evidence type="ECO:0000256" key="16">
    <source>
        <dbReference type="ARBA" id="ARBA00022840"/>
    </source>
</evidence>
<dbReference type="SUPFAM" id="SSF56784">
    <property type="entry name" value="HAD-like"/>
    <property type="match status" value="1"/>
</dbReference>
<dbReference type="GO" id="GO:0003724">
    <property type="term" value="F:RNA helicase activity"/>
    <property type="evidence" value="ECO:0007669"/>
    <property type="project" value="UniProtKB-EC"/>
</dbReference>
<dbReference type="SUPFAM" id="SSF52540">
    <property type="entry name" value="P-loop containing nucleoside triphosphate hydrolases"/>
    <property type="match status" value="1"/>
</dbReference>
<dbReference type="Pfam" id="PF22527">
    <property type="entry name" value="DEXQc_Suv3"/>
    <property type="match status" value="1"/>
</dbReference>
<comment type="cofactor">
    <cofactor evidence="2 29">
        <name>Mg(2+)</name>
        <dbReference type="ChEBI" id="CHEBI:18420"/>
    </cofactor>
</comment>
<keyword evidence="9" id="KW-1003">Cell membrane</keyword>
<dbReference type="InterPro" id="IPR032631">
    <property type="entry name" value="P-type_ATPase_N"/>
</dbReference>
<feature type="binding site" evidence="28">
    <location>
        <position position="1650"/>
    </location>
    <ligand>
        <name>ATP</name>
        <dbReference type="ChEBI" id="CHEBI:30616"/>
    </ligand>
</feature>
<feature type="transmembrane region" description="Helical" evidence="31">
    <location>
        <begin position="1950"/>
        <end position="1972"/>
    </location>
</feature>
<comment type="catalytic activity">
    <reaction evidence="25">
        <text>ATP + H2O = ADP + phosphate + H(+)</text>
        <dbReference type="Rhea" id="RHEA:13065"/>
        <dbReference type="ChEBI" id="CHEBI:15377"/>
        <dbReference type="ChEBI" id="CHEBI:15378"/>
        <dbReference type="ChEBI" id="CHEBI:30616"/>
        <dbReference type="ChEBI" id="CHEBI:43474"/>
        <dbReference type="ChEBI" id="CHEBI:456216"/>
        <dbReference type="EC" id="3.6.4.13"/>
    </reaction>
</comment>
<feature type="binding site" evidence="28">
    <location>
        <position position="1424"/>
    </location>
    <ligand>
        <name>ATP</name>
        <dbReference type="ChEBI" id="CHEBI:30616"/>
    </ligand>
</feature>
<evidence type="ECO:0000256" key="2">
    <source>
        <dbReference type="ARBA" id="ARBA00001946"/>
    </source>
</evidence>
<evidence type="ECO:0000256" key="12">
    <source>
        <dbReference type="ARBA" id="ARBA00022723"/>
    </source>
</evidence>
<dbReference type="InterPro" id="IPR036412">
    <property type="entry name" value="HAD-like_sf"/>
</dbReference>
<feature type="binding site" evidence="28">
    <location>
        <position position="1679"/>
    </location>
    <ligand>
        <name>ATP</name>
        <dbReference type="ChEBI" id="CHEBI:30616"/>
    </ligand>
</feature>
<feature type="transmembrane region" description="Helical" evidence="31">
    <location>
        <begin position="1909"/>
        <end position="1930"/>
    </location>
</feature>
<dbReference type="PRINTS" id="PR00119">
    <property type="entry name" value="CATATPASE"/>
</dbReference>
<reference evidence="33" key="1">
    <citation type="submission" date="2021-02" db="EMBL/GenBank/DDBJ databases">
        <authorList>
            <person name="Nowell W R."/>
        </authorList>
    </citation>
    <scope>NUCLEOTIDE SEQUENCE</scope>
</reference>
<dbReference type="Pfam" id="PF18147">
    <property type="entry name" value="Suv3_C_1"/>
    <property type="match status" value="1"/>
</dbReference>
<dbReference type="FunFam" id="3.40.50.1000:FF:000010">
    <property type="entry name" value="Phospholipid-transporting ATPase"/>
    <property type="match status" value="1"/>
</dbReference>
<dbReference type="InterPro" id="IPR001757">
    <property type="entry name" value="P_typ_ATPase"/>
</dbReference>
<dbReference type="PROSITE" id="PS51194">
    <property type="entry name" value="HELICASE_CTER"/>
    <property type="match status" value="1"/>
</dbReference>
<dbReference type="SFLD" id="SFLDS00003">
    <property type="entry name" value="Haloacid_Dehalogenase"/>
    <property type="match status" value="1"/>
</dbReference>
<feature type="binding site" evidence="29">
    <location>
        <position position="1676"/>
    </location>
    <ligand>
        <name>Mg(2+)</name>
        <dbReference type="ChEBI" id="CHEBI:18420"/>
    </ligand>
</feature>
<dbReference type="InterPro" id="IPR006539">
    <property type="entry name" value="P-type_ATPase_IV"/>
</dbReference>
<evidence type="ECO:0000256" key="26">
    <source>
        <dbReference type="ARBA" id="ARBA00051303"/>
    </source>
</evidence>
<dbReference type="Gene3D" id="1.20.58.1080">
    <property type="match status" value="1"/>
</dbReference>
<dbReference type="InterPro" id="IPR041453">
    <property type="entry name" value="Suv3_N"/>
</dbReference>
<evidence type="ECO:0000256" key="19">
    <source>
        <dbReference type="ARBA" id="ARBA00022967"/>
    </source>
</evidence>
<dbReference type="CDD" id="cd18805">
    <property type="entry name" value="SF2_C_suv3"/>
    <property type="match status" value="1"/>
</dbReference>
<dbReference type="Gene3D" id="2.70.150.10">
    <property type="entry name" value="Calcium-transporting ATPase, cytoplasmic transduction domain A"/>
    <property type="match status" value="1"/>
</dbReference>
<evidence type="ECO:0000256" key="25">
    <source>
        <dbReference type="ARBA" id="ARBA00047984"/>
    </source>
</evidence>
<feature type="binding site" evidence="28">
    <location>
        <position position="1383"/>
    </location>
    <ligand>
        <name>ATP</name>
        <dbReference type="ChEBI" id="CHEBI:30616"/>
    </ligand>
</feature>
<dbReference type="CDD" id="cd02073">
    <property type="entry name" value="P-type_ATPase_APLT_Dnf-like"/>
    <property type="match status" value="1"/>
</dbReference>
<organism evidence="33 35">
    <name type="scientific">Rotaria sordida</name>
    <dbReference type="NCBI Taxonomy" id="392033"/>
    <lineage>
        <taxon>Eukaryota</taxon>
        <taxon>Metazoa</taxon>
        <taxon>Spiralia</taxon>
        <taxon>Gnathifera</taxon>
        <taxon>Rotifera</taxon>
        <taxon>Eurotatoria</taxon>
        <taxon>Bdelloidea</taxon>
        <taxon>Philodinida</taxon>
        <taxon>Philodinidae</taxon>
        <taxon>Rotaria</taxon>
    </lineage>
</organism>
<evidence type="ECO:0000256" key="8">
    <source>
        <dbReference type="ARBA" id="ARBA00008708"/>
    </source>
</evidence>
<comment type="catalytic activity">
    <reaction evidence="26">
        <text>a 1,2-diacyl-sn-glycero-3-phospho-L-serine(out) + ATP + H2O = a 1,2-diacyl-sn-glycero-3-phospho-L-serine(in) + ADP + phosphate + H(+)</text>
        <dbReference type="Rhea" id="RHEA:38567"/>
        <dbReference type="ChEBI" id="CHEBI:15377"/>
        <dbReference type="ChEBI" id="CHEBI:15378"/>
        <dbReference type="ChEBI" id="CHEBI:30616"/>
        <dbReference type="ChEBI" id="CHEBI:43474"/>
        <dbReference type="ChEBI" id="CHEBI:57262"/>
        <dbReference type="ChEBI" id="CHEBI:456216"/>
    </reaction>
    <physiologicalReaction direction="left-to-right" evidence="26">
        <dbReference type="Rhea" id="RHEA:38568"/>
    </physiologicalReaction>
</comment>
<evidence type="ECO:0000256" key="14">
    <source>
        <dbReference type="ARBA" id="ARBA00022801"/>
    </source>
</evidence>
<keyword evidence="18" id="KW-0809">Transit peptide</keyword>
<keyword evidence="12 29" id="KW-0479">Metal-binding</keyword>
<evidence type="ECO:0000256" key="11">
    <source>
        <dbReference type="ARBA" id="ARBA00022692"/>
    </source>
</evidence>
<dbReference type="Gene3D" id="1.20.272.40">
    <property type="match status" value="1"/>
</dbReference>
<dbReference type="Pfam" id="PF16209">
    <property type="entry name" value="PhoLip_ATPase_N"/>
    <property type="match status" value="1"/>
</dbReference>
<feature type="binding site" evidence="28">
    <location>
        <position position="1299"/>
    </location>
    <ligand>
        <name>ATP</name>
        <dbReference type="ChEBI" id="CHEBI:30616"/>
    </ligand>
</feature>
<evidence type="ECO:0000256" key="3">
    <source>
        <dbReference type="ARBA" id="ARBA00004141"/>
    </source>
</evidence>
<feature type="active site" description="4-aspartylphosphate intermediate" evidence="27">
    <location>
        <position position="1299"/>
    </location>
</feature>
<evidence type="ECO:0000256" key="5">
    <source>
        <dbReference type="ARBA" id="ARBA00004236"/>
    </source>
</evidence>
<dbReference type="InterPro" id="IPR001650">
    <property type="entry name" value="Helicase_C-like"/>
</dbReference>
<feature type="domain" description="Helicase C-terminal" evidence="32">
    <location>
        <begin position="354"/>
        <end position="547"/>
    </location>
</feature>
<dbReference type="SUPFAM" id="SSF81653">
    <property type="entry name" value="Calcium ATPase, transduction domain A"/>
    <property type="match status" value="1"/>
</dbReference>
<feature type="binding site" evidence="29">
    <location>
        <position position="1680"/>
    </location>
    <ligand>
        <name>Mg(2+)</name>
        <dbReference type="ChEBI" id="CHEBI:18420"/>
    </ligand>
</feature>
<dbReference type="SFLD" id="SFLDG00002">
    <property type="entry name" value="C1.7:_P-type_atpase_like"/>
    <property type="match status" value="1"/>
</dbReference>
<dbReference type="PANTHER" id="PTHR24092:SF150">
    <property type="entry name" value="PHOSPHOLIPID-TRANSPORTING ATPASE"/>
    <property type="match status" value="1"/>
</dbReference>
<dbReference type="Gene3D" id="3.40.50.1000">
    <property type="entry name" value="HAD superfamily/HAD-like"/>
    <property type="match status" value="1"/>
</dbReference>
<dbReference type="FunFam" id="1.20.58.1080:FF:000001">
    <property type="entry name" value="ATP-dependent RNA helicase SUPV3L1, mitochondrial"/>
    <property type="match status" value="1"/>
</dbReference>
<feature type="region of interest" description="Disordered" evidence="30">
    <location>
        <begin position="32"/>
        <end position="70"/>
    </location>
</feature>
<evidence type="ECO:0000256" key="30">
    <source>
        <dbReference type="SAM" id="MobiDB-lite"/>
    </source>
</evidence>
<evidence type="ECO:0000256" key="23">
    <source>
        <dbReference type="ARBA" id="ARBA00023136"/>
    </source>
</evidence>
<evidence type="ECO:0000256" key="17">
    <source>
        <dbReference type="ARBA" id="ARBA00022842"/>
    </source>
</evidence>
<feature type="binding site" evidence="28">
    <location>
        <position position="1562"/>
    </location>
    <ligand>
        <name>ATP</name>
        <dbReference type="ChEBI" id="CHEBI:30616"/>
    </ligand>
</feature>
<feature type="transmembrane region" description="Helical" evidence="31">
    <location>
        <begin position="1874"/>
        <end position="1897"/>
    </location>
</feature>
<evidence type="ECO:0000256" key="13">
    <source>
        <dbReference type="ARBA" id="ARBA00022741"/>
    </source>
</evidence>
<dbReference type="Gene3D" id="1.10.1740.140">
    <property type="match status" value="1"/>
</dbReference>
<dbReference type="EMBL" id="CAJNOH010000094">
    <property type="protein sequence ID" value="CAF0862175.1"/>
    <property type="molecule type" value="Genomic_DNA"/>
</dbReference>
<dbReference type="InterPro" id="IPR023214">
    <property type="entry name" value="HAD_sf"/>
</dbReference>
<dbReference type="FunFam" id="2.70.150.10:FF:000021">
    <property type="entry name" value="Phospholipid-transporting ATPase"/>
    <property type="match status" value="1"/>
</dbReference>
<evidence type="ECO:0000313" key="35">
    <source>
        <dbReference type="Proteomes" id="UP000663854"/>
    </source>
</evidence>
<dbReference type="Pfam" id="PF12513">
    <property type="entry name" value="SUV3_C"/>
    <property type="match status" value="1"/>
</dbReference>
<dbReference type="EMBL" id="CAJNOL010001186">
    <property type="protein sequence ID" value="CAF1307599.1"/>
    <property type="molecule type" value="Genomic_DNA"/>
</dbReference>
<dbReference type="Pfam" id="PF13246">
    <property type="entry name" value="Cation_ATPase"/>
    <property type="match status" value="1"/>
</dbReference>
<dbReference type="Pfam" id="PF16212">
    <property type="entry name" value="PhoLip_ATPase_C"/>
    <property type="match status" value="1"/>
</dbReference>
<dbReference type="FunFam" id="3.40.50.300:FF:000446">
    <property type="entry name" value="ATP-dependent RNA helicase SUPV3L1, mitochondrial"/>
    <property type="match status" value="1"/>
</dbReference>
<dbReference type="InterPro" id="IPR022192">
    <property type="entry name" value="SUV3_C"/>
</dbReference>
<dbReference type="GO" id="GO:0005524">
    <property type="term" value="F:ATP binding"/>
    <property type="evidence" value="ECO:0007669"/>
    <property type="project" value="UniProtKB-KW"/>
</dbReference>
<evidence type="ECO:0000256" key="1">
    <source>
        <dbReference type="ARBA" id="ARBA00001936"/>
    </source>
</evidence>
<feature type="compositionally biased region" description="Basic residues" evidence="30">
    <location>
        <begin position="51"/>
        <end position="66"/>
    </location>
</feature>
<feature type="transmembrane region" description="Helical" evidence="31">
    <location>
        <begin position="1226"/>
        <end position="1245"/>
    </location>
</feature>
<feature type="transmembrane region" description="Helical" evidence="31">
    <location>
        <begin position="1815"/>
        <end position="1838"/>
    </location>
</feature>
<dbReference type="InterPro" id="IPR008250">
    <property type="entry name" value="ATPase_P-typ_transduc_dom_A_sf"/>
</dbReference>
<dbReference type="GO" id="GO:0005802">
    <property type="term" value="C:trans-Golgi network"/>
    <property type="evidence" value="ECO:0007669"/>
    <property type="project" value="TreeGrafter"/>
</dbReference>
<keyword evidence="23 31" id="KW-0472">Membrane</keyword>
<dbReference type="NCBIfam" id="TIGR01652">
    <property type="entry name" value="ATPase-Plipid"/>
    <property type="match status" value="1"/>
</dbReference>
<dbReference type="NCBIfam" id="TIGR01494">
    <property type="entry name" value="ATPase_P-type"/>
    <property type="match status" value="2"/>
</dbReference>
<evidence type="ECO:0000256" key="6">
    <source>
        <dbReference type="ARBA" id="ARBA00004555"/>
    </source>
</evidence>
<dbReference type="FunFam" id="3.40.1110.10:FF:000087">
    <property type="entry name" value="Phospholipid-transporting ATPase"/>
    <property type="match status" value="1"/>
</dbReference>
<dbReference type="Gene3D" id="3.40.1110.10">
    <property type="entry name" value="Calcium-transporting ATPase, cytoplasmic domain N"/>
    <property type="match status" value="1"/>
</dbReference>
<keyword evidence="13 28" id="KW-0547">Nucleotide-binding</keyword>
<keyword evidence="10" id="KW-0597">Phosphoprotein</keyword>
<dbReference type="GO" id="GO:0140326">
    <property type="term" value="F:ATPase-coupled intramembrane lipid transporter activity"/>
    <property type="evidence" value="ECO:0007669"/>
    <property type="project" value="UniProtKB-EC"/>
</dbReference>
<dbReference type="InterPro" id="IPR041082">
    <property type="entry name" value="Suv3_C_1"/>
</dbReference>
<comment type="cofactor">
    <cofactor evidence="1">
        <name>Mn(2+)</name>
        <dbReference type="ChEBI" id="CHEBI:29035"/>
    </cofactor>
</comment>
<comment type="similarity">
    <text evidence="8">Belongs to the helicase family.</text>
</comment>
<proteinExistence type="inferred from homology"/>
<evidence type="ECO:0000256" key="10">
    <source>
        <dbReference type="ARBA" id="ARBA00022553"/>
    </source>
</evidence>
<protein>
    <recommendedName>
        <fullName evidence="32">Helicase C-terminal domain-containing protein</fullName>
    </recommendedName>
</protein>
<evidence type="ECO:0000256" key="7">
    <source>
        <dbReference type="ARBA" id="ARBA00008109"/>
    </source>
</evidence>
<keyword evidence="17 29" id="KW-0460">Magnesium</keyword>
<keyword evidence="14" id="KW-0378">Hydrolase</keyword>
<dbReference type="PANTHER" id="PTHR24092">
    <property type="entry name" value="PROBABLE PHOSPHOLIPID-TRANSPORTING ATPASE"/>
    <property type="match status" value="1"/>
</dbReference>
<keyword evidence="20 31" id="KW-1133">Transmembrane helix</keyword>
<feature type="binding site" evidence="28">
    <location>
        <position position="1560"/>
    </location>
    <ligand>
        <name>ATP</name>
        <dbReference type="ChEBI" id="CHEBI:30616"/>
    </ligand>
</feature>
<dbReference type="SFLD" id="SFLDF00027">
    <property type="entry name" value="p-type_atpase"/>
    <property type="match status" value="1"/>
</dbReference>
<dbReference type="InterPro" id="IPR055206">
    <property type="entry name" value="DEXQc_SUV3"/>
</dbReference>
<feature type="binding site" evidence="29">
    <location>
        <position position="1301"/>
    </location>
    <ligand>
        <name>Mg(2+)</name>
        <dbReference type="ChEBI" id="CHEBI:18420"/>
    </ligand>
</feature>
<keyword evidence="21" id="KW-0333">Golgi apparatus</keyword>
<name>A0A813WJ48_9BILA</name>
<evidence type="ECO:0000256" key="28">
    <source>
        <dbReference type="PIRSR" id="PIRSR606539-2"/>
    </source>
</evidence>
<dbReference type="GO" id="GO:0045332">
    <property type="term" value="P:phospholipid translocation"/>
    <property type="evidence" value="ECO:0007669"/>
    <property type="project" value="TreeGrafter"/>
</dbReference>
<dbReference type="PROSITE" id="PS00154">
    <property type="entry name" value="ATPASE_E1_E2"/>
    <property type="match status" value="1"/>
</dbReference>
<evidence type="ECO:0000256" key="18">
    <source>
        <dbReference type="ARBA" id="ARBA00022946"/>
    </source>
</evidence>
<dbReference type="GO" id="GO:0005886">
    <property type="term" value="C:plasma membrane"/>
    <property type="evidence" value="ECO:0007669"/>
    <property type="project" value="UniProtKB-SubCell"/>
</dbReference>
<dbReference type="InterPro" id="IPR044492">
    <property type="entry name" value="P_typ_ATPase_HD_dom"/>
</dbReference>
<evidence type="ECO:0000256" key="20">
    <source>
        <dbReference type="ARBA" id="ARBA00022989"/>
    </source>
</evidence>
<evidence type="ECO:0000256" key="31">
    <source>
        <dbReference type="SAM" id="Phobius"/>
    </source>
</evidence>
<feature type="binding site" evidence="28">
    <location>
        <position position="1447"/>
    </location>
    <ligand>
        <name>ATP</name>
        <dbReference type="ChEBI" id="CHEBI:30616"/>
    </ligand>
</feature>
<sequence>MLSINKRMFLTVSYRHLLSHSSILTEYSIKLSSTSSHSNNKRPRTSSSSFYHHHHSHHHHRTHSNKTHNPTNILRRLFQPIDVKPMTTIDKLDPTSSKIVDTNVGEELTGGKTLERNVLLRIITDFYRRDEIKKLAVDQGLDNRLFQDAYVSFRKFCIQSTVLPVDLHIVLSDIISGSGHVTDIFPYFLRHAREMFPHLTCMEDLKKISDLRDPANWYPDARAIQRKIIFHAGPTNSGKTYHALQSYMNSESGVYCGPLKLLASEVFYKTNAAGTKCDLVTGEERRFADPEGKPANHVACTVEMTNLTNVYEVAVIDEIQMMRDPQRGWAWTRALLGLQAKEIHLCGEKSTVRLVEDLMVTTGDQVEIREYKRLTKLNYQDRALETFDNVKSGDCFVCFSKNDIFHITRELERRGHEVAVIYGSLPPGTKLLQAQRFNDPNDPCKIMVATDAIGMGLNLSIKRIIFYSLLKPQLNEQGEKEKDTVTTSQALQIAGRAGRFASAFPDGEVTTFRRDDLLLLKDIVSRQVETIKRAGLHPTAEQIEMFAYHLPKHSLSSLIDIFVVLSQLDDSLFFMCNVEDVKFLADIIEHVPLPLRARYTFSCAPINKKMPFVCTMFLKYARQFSRSEPTTFDWLAKQIGWPFEIPNTIMDLVHLEEVFDCLDLYLWLSFRFADMFPDKELIRGIQAELDQIIHAGVQNIVKLIHRTNRLEDAKDVAVTTSNTEKTAEAIAVVTEEIKPINKSSSNTATIRSIIGLEEELDIHTRNSSTISVQDNKVEKQEEEKLSTTLAMNTHKVLHSYLNALKTQAETRGHEFNETEDLIKQLISKGLLSQRSVDKLEKQLAVFNDHEKNILISHLIFLNFIFYQLLSLNRNSSLSFNSLIFNTYLMGQNTSIKRLSRRIGDSFRGDRNSTFPNNDEKRIITINSGPQPAKFISNRISTSKYSILTFLPKFLFEQFRKYSNIFFLCIVIFQQIPGVSPTGRYTTAVPLTFILCCAAIKEIIEDVKRHIQDDAVNRRKVLIYRQGTWIFTAWHKVKVGDIAKVIDKEYFPADLVLISSGEPNSICYIQTSNLDGETNLKVRQGLPQTAHIKSSLDLKDLQGTVECELPNRNLYEFAGTLKINSAAYPIPLGADQILLRGSQLKNTTWIYGIVIYSGHETKLMMNSSSVPLKQTHVEKVTNKQILFLLLLLIILCVFSTMAEEIWTSKNKEKHWYLGLNLDENRGTWQHIGYTFLTFFILFNNLIPISLQITVDLVKFIQAYFINWDRDMYDPETDTPASARTSNLNEELGQVKYIFSDKTGTLTKNEMVFKQCSIGGIMYGSGNLSEFNSYELLKNLEEHNTSNEIREFLTLLATCHTVVPENKTHTDLPTDVFYQASSPDEYALVTAMKQMGVVFFSRTPESVTINFRGNKEEYQILNVLEFSSDRKRMSVIIQTSRNEIKLYCKGADSVIMERLGSNDHSVQLTSEHLESFANDGLRTLCLAYRMLTNEEYNEWLVKYREASTAINNRNELVAEVADRIEQNLILLGATGIEDKLQDQVPQSLTMLHRAGIKIWVLTGDKKETAVNIGYSCKLLSDQMLNLTLDETTRDDTQRQLRQHCQQFGDSLRKENPASLVIEGKTLKYALHASCRQDFLDVAMSCKTVICCRVSPKQKAEVVELVKKSTEAITLAIGDGANDVGMIQMAHVGVGILGREGVQAACASDYTIGQFRFLTKLLFVHGVWSYRRLCKVILYSFYKNICLYVMELWFAFHSAFSGQILFERWTIAIYNVIFTAAPPMALGLLDRSCSAETMMHFPAIYKMSQNRSDFNIKIFWTWCLNAVYHSIVLYFMSYFMLRHDVPHSSGIVLGNHLFLGNCIYTVNLDVAYRNGQVGTYLLLGNMIYTYVIFVVCLKAGLESDSWTSLTHVAIWGSIASWFIFFSAYSYVWPTLPVASEMRGMAQYVFSSPYFWFGLILIPITTLLADFIYNCIQRTYFKTLMQEVQEKEVAHQDPSDLVMSRQPKTVSRVTERLALLKNVFVRTKATKSTGIIDKPYCGFAFSQEENGVVPQDQLIRNYDTNIDKPLGL</sequence>
<dbReference type="GO" id="GO:0000287">
    <property type="term" value="F:magnesium ion binding"/>
    <property type="evidence" value="ECO:0007669"/>
    <property type="project" value="InterPro"/>
</dbReference>
<feature type="binding site" evidence="28">
    <location>
        <position position="1680"/>
    </location>
    <ligand>
        <name>ATP</name>
        <dbReference type="ChEBI" id="CHEBI:30616"/>
    </ligand>
</feature>
<evidence type="ECO:0000256" key="15">
    <source>
        <dbReference type="ARBA" id="ARBA00022806"/>
    </source>
</evidence>
<dbReference type="SUPFAM" id="SSF81660">
    <property type="entry name" value="Metal cation-transporting ATPase, ATP-binding domain N"/>
    <property type="match status" value="1"/>
</dbReference>
<dbReference type="InterPro" id="IPR027417">
    <property type="entry name" value="P-loop_NTPase"/>
</dbReference>
<feature type="binding site" evidence="28">
    <location>
        <position position="1301"/>
    </location>
    <ligand>
        <name>ATP</name>
        <dbReference type="ChEBI" id="CHEBI:30616"/>
    </ligand>
</feature>
<evidence type="ECO:0000256" key="22">
    <source>
        <dbReference type="ARBA" id="ARBA00023128"/>
    </source>
</evidence>
<evidence type="ECO:0000313" key="36">
    <source>
        <dbReference type="Proteomes" id="UP000663870"/>
    </source>
</evidence>
<evidence type="ECO:0000256" key="27">
    <source>
        <dbReference type="PIRSR" id="PIRSR606539-1"/>
    </source>
</evidence>
<dbReference type="InterPro" id="IPR018303">
    <property type="entry name" value="ATPase_P-typ_P_site"/>
</dbReference>
<keyword evidence="19" id="KW-1278">Translocase</keyword>
<comment type="catalytic activity">
    <reaction evidence="24">
        <text>ATP + H2O + phospholipidSide 1 = ADP + phosphate + phospholipidSide 2.</text>
        <dbReference type="EC" id="7.6.2.1"/>
    </reaction>
</comment>
<dbReference type="Gene3D" id="3.40.50.300">
    <property type="entry name" value="P-loop containing nucleotide triphosphate hydrolases"/>
    <property type="match status" value="2"/>
</dbReference>
<evidence type="ECO:0000259" key="32">
    <source>
        <dbReference type="PROSITE" id="PS51194"/>
    </source>
</evidence>
<feature type="transmembrane region" description="Helical" evidence="31">
    <location>
        <begin position="1184"/>
        <end position="1206"/>
    </location>
</feature>
<dbReference type="InterPro" id="IPR044774">
    <property type="entry name" value="Suv3_DEXQc"/>
</dbReference>
<dbReference type="CDD" id="cd17913">
    <property type="entry name" value="DEXQc_Suv3"/>
    <property type="match status" value="1"/>
</dbReference>
<dbReference type="GO" id="GO:0005739">
    <property type="term" value="C:mitochondrion"/>
    <property type="evidence" value="ECO:0007669"/>
    <property type="project" value="UniProtKB-SubCell"/>
</dbReference>
<evidence type="ECO:0000256" key="9">
    <source>
        <dbReference type="ARBA" id="ARBA00022475"/>
    </source>
</evidence>
<dbReference type="Proteomes" id="UP000663870">
    <property type="component" value="Unassembled WGS sequence"/>
</dbReference>
<keyword evidence="22" id="KW-0496">Mitochondrion</keyword>
<dbReference type="SMART" id="SM00490">
    <property type="entry name" value="HELICc"/>
    <property type="match status" value="1"/>
</dbReference>
<dbReference type="InterPro" id="IPR023299">
    <property type="entry name" value="ATPase_P-typ_cyto_dom_N"/>
</dbReference>
<feature type="transmembrane region" description="Helical" evidence="31">
    <location>
        <begin position="1768"/>
        <end position="1786"/>
    </location>
</feature>
<comment type="caution">
    <text evidence="33">The sequence shown here is derived from an EMBL/GenBank/DDBJ whole genome shotgun (WGS) entry which is preliminary data.</text>
</comment>
<keyword evidence="15" id="KW-0347">Helicase</keyword>
<keyword evidence="36" id="KW-1185">Reference proteome</keyword>